<evidence type="ECO:0000256" key="7">
    <source>
        <dbReference type="ARBA" id="ARBA00023007"/>
    </source>
</evidence>
<dbReference type="InterPro" id="IPR022469">
    <property type="entry name" value="PTPS_His_AS"/>
</dbReference>
<dbReference type="CDD" id="cd00470">
    <property type="entry name" value="PTPS"/>
    <property type="match status" value="1"/>
</dbReference>
<evidence type="ECO:0000256" key="6">
    <source>
        <dbReference type="ARBA" id="ARBA00022833"/>
    </source>
</evidence>
<dbReference type="InterPro" id="IPR007115">
    <property type="entry name" value="6-PTP_synth/QueD"/>
</dbReference>
<dbReference type="Gene3D" id="3.30.479.10">
    <property type="entry name" value="6-pyruvoyl tetrahydropterin synthase/QueD"/>
    <property type="match status" value="1"/>
</dbReference>
<dbReference type="PANTHER" id="PTHR12589:SF7">
    <property type="entry name" value="6-PYRUVOYL TETRAHYDROBIOPTERIN SYNTHASE"/>
    <property type="match status" value="1"/>
</dbReference>
<keyword evidence="7 9" id="KW-0783">Tetrahydrobiopterin biosynthesis</keyword>
<dbReference type="AlphaFoldDB" id="A0A397HXP4"/>
<comment type="caution">
    <text evidence="12">The sequence shown here is derived from an EMBL/GenBank/DDBJ whole genome shotgun (WGS) entry which is preliminary data.</text>
</comment>
<feature type="active site" description="Charge relay system" evidence="10">
    <location>
        <position position="85"/>
    </location>
</feature>
<feature type="active site" description="Charge relay system" evidence="10">
    <location>
        <position position="131"/>
    </location>
</feature>
<feature type="binding site" evidence="11">
    <location>
        <position position="46"/>
    </location>
    <ligand>
        <name>Zn(2+)</name>
        <dbReference type="ChEBI" id="CHEBI:29105"/>
    </ligand>
</feature>
<evidence type="ECO:0000256" key="9">
    <source>
        <dbReference type="PIRNR" id="PIRNR006113"/>
    </source>
</evidence>
<evidence type="ECO:0000256" key="4">
    <source>
        <dbReference type="ARBA" id="ARBA00015587"/>
    </source>
</evidence>
<evidence type="ECO:0000256" key="10">
    <source>
        <dbReference type="PIRSR" id="PIRSR006113-1"/>
    </source>
</evidence>
<sequence>MDRTRIAYLSKKVYFSAAHRLHSSNLTEEENKETYGKCNHPNGHGHNYTVEVIIRGEIDPKTGMVINLVELKKCMNVAIMDVLDHKNLDKDVPYFSINPSTTENIAVFIWDNVKENLPKGNYELYEVKIHETKDNTVIYRGE</sequence>
<dbReference type="GO" id="GO:0003874">
    <property type="term" value="F:6-pyruvoyltetrahydropterin synthase activity"/>
    <property type="evidence" value="ECO:0007669"/>
    <property type="project" value="UniProtKB-EC"/>
</dbReference>
<dbReference type="PANTHER" id="PTHR12589">
    <property type="entry name" value="PYRUVOYL TETRAHYDROBIOPTERIN SYNTHASE"/>
    <property type="match status" value="1"/>
</dbReference>
<proteinExistence type="inferred from homology"/>
<keyword evidence="8 9" id="KW-0456">Lyase</keyword>
<evidence type="ECO:0000256" key="2">
    <source>
        <dbReference type="ARBA" id="ARBA00009164"/>
    </source>
</evidence>
<dbReference type="GO" id="GO:0006729">
    <property type="term" value="P:tetrahydrobiopterin biosynthetic process"/>
    <property type="evidence" value="ECO:0007669"/>
    <property type="project" value="UniProtKB-UniPathway"/>
</dbReference>
<dbReference type="OrthoDB" id="14045at2759"/>
<accession>A0A397HXP4</accession>
<evidence type="ECO:0000256" key="11">
    <source>
        <dbReference type="PIRSR" id="PIRSR006113-2"/>
    </source>
</evidence>
<comment type="cofactor">
    <cofactor evidence="9 11">
        <name>Zn(2+)</name>
        <dbReference type="ChEBI" id="CHEBI:29105"/>
    </cofactor>
    <text evidence="9 11">Binds 1 zinc ion per subunit.</text>
</comment>
<feature type="binding site" evidence="11">
    <location>
        <position position="44"/>
    </location>
    <ligand>
        <name>Zn(2+)</name>
        <dbReference type="ChEBI" id="CHEBI:29105"/>
    </ligand>
</feature>
<comment type="similarity">
    <text evidence="2 9">Belongs to the PTPS family.</text>
</comment>
<protein>
    <recommendedName>
        <fullName evidence="4 9">6-pyruvoyl tetrahydrobiopterin synthase</fullName>
        <shortName evidence="9">PTP synthase</shortName>
        <shortName evidence="9">PTPS</shortName>
        <ecNumber evidence="3 9">4.2.3.12</ecNumber>
    </recommendedName>
</protein>
<keyword evidence="6 9" id="KW-0862">Zinc</keyword>
<evidence type="ECO:0000256" key="5">
    <source>
        <dbReference type="ARBA" id="ARBA00022723"/>
    </source>
</evidence>
<dbReference type="SUPFAM" id="SSF55620">
    <property type="entry name" value="Tetrahydrobiopterin biosynthesis enzymes-like"/>
    <property type="match status" value="1"/>
</dbReference>
<organism evidence="12 13">
    <name type="scientific">Diversispora epigaea</name>
    <dbReference type="NCBI Taxonomy" id="1348612"/>
    <lineage>
        <taxon>Eukaryota</taxon>
        <taxon>Fungi</taxon>
        <taxon>Fungi incertae sedis</taxon>
        <taxon>Mucoromycota</taxon>
        <taxon>Glomeromycotina</taxon>
        <taxon>Glomeromycetes</taxon>
        <taxon>Diversisporales</taxon>
        <taxon>Diversisporaceae</taxon>
        <taxon>Diversispora</taxon>
    </lineage>
</organism>
<dbReference type="InterPro" id="IPR038418">
    <property type="entry name" value="6-PTP_synth/QueD_sf"/>
</dbReference>
<feature type="binding site" evidence="11">
    <location>
        <position position="19"/>
    </location>
    <ligand>
        <name>Zn(2+)</name>
        <dbReference type="ChEBI" id="CHEBI:29105"/>
    </ligand>
</feature>
<comment type="catalytic activity">
    <reaction evidence="9">
        <text>7,8-dihydroneopterin 3'-triphosphate = 6-pyruvoyl-5,6,7,8-tetrahydropterin + triphosphate + H(+)</text>
        <dbReference type="Rhea" id="RHEA:22048"/>
        <dbReference type="ChEBI" id="CHEBI:15378"/>
        <dbReference type="ChEBI" id="CHEBI:18036"/>
        <dbReference type="ChEBI" id="CHEBI:58462"/>
        <dbReference type="ChEBI" id="CHEBI:136564"/>
        <dbReference type="EC" id="4.2.3.12"/>
    </reaction>
</comment>
<dbReference type="EC" id="4.2.3.12" evidence="3 9"/>
<feature type="active site" description="Proton acceptor" evidence="10">
    <location>
        <position position="38"/>
    </location>
</feature>
<name>A0A397HXP4_9GLOM</name>
<evidence type="ECO:0000313" key="12">
    <source>
        <dbReference type="EMBL" id="RHZ67782.1"/>
    </source>
</evidence>
<evidence type="ECO:0000313" key="13">
    <source>
        <dbReference type="Proteomes" id="UP000266861"/>
    </source>
</evidence>
<reference evidence="12 13" key="1">
    <citation type="submission" date="2018-08" db="EMBL/GenBank/DDBJ databases">
        <title>Genome and evolution of the arbuscular mycorrhizal fungus Diversispora epigaea (formerly Glomus versiforme) and its bacterial endosymbionts.</title>
        <authorList>
            <person name="Sun X."/>
            <person name="Fei Z."/>
            <person name="Harrison M."/>
        </authorList>
    </citation>
    <scope>NUCLEOTIDE SEQUENCE [LARGE SCALE GENOMIC DNA]</scope>
    <source>
        <strain evidence="12 13">IT104</strain>
    </source>
</reference>
<dbReference type="GO" id="GO:0005739">
    <property type="term" value="C:mitochondrion"/>
    <property type="evidence" value="ECO:0007669"/>
    <property type="project" value="TreeGrafter"/>
</dbReference>
<dbReference type="PIRSF" id="PIRSF006113">
    <property type="entry name" value="PTP_synth"/>
    <property type="match status" value="1"/>
</dbReference>
<dbReference type="NCBIfam" id="TIGR00039">
    <property type="entry name" value="6PTHBS"/>
    <property type="match status" value="1"/>
</dbReference>
<evidence type="ECO:0000256" key="3">
    <source>
        <dbReference type="ARBA" id="ARBA00013100"/>
    </source>
</evidence>
<dbReference type="FunFam" id="3.30.479.10:FF:000003">
    <property type="entry name" value="6-pyruvoyl tetrahydrobiopterin synthase"/>
    <property type="match status" value="1"/>
</dbReference>
<evidence type="ECO:0000256" key="1">
    <source>
        <dbReference type="ARBA" id="ARBA00005126"/>
    </source>
</evidence>
<dbReference type="EMBL" id="PQFF01000273">
    <property type="protein sequence ID" value="RHZ67782.1"/>
    <property type="molecule type" value="Genomic_DNA"/>
</dbReference>
<keyword evidence="13" id="KW-1185">Reference proteome</keyword>
<gene>
    <name evidence="12" type="ORF">Glove_299g89</name>
</gene>
<dbReference type="STRING" id="1348612.A0A397HXP4"/>
<dbReference type="Proteomes" id="UP000266861">
    <property type="component" value="Unassembled WGS sequence"/>
</dbReference>
<dbReference type="GO" id="GO:0046872">
    <property type="term" value="F:metal ion binding"/>
    <property type="evidence" value="ECO:0007669"/>
    <property type="project" value="UniProtKB-KW"/>
</dbReference>
<comment type="pathway">
    <text evidence="1 9">Cofactor biosynthesis; tetrahydrobiopterin biosynthesis; tetrahydrobiopterin from 7,8-dihydroneopterin triphosphate: step 1/3.</text>
</comment>
<keyword evidence="5 9" id="KW-0479">Metal-binding</keyword>
<dbReference type="PROSITE" id="PS00988">
    <property type="entry name" value="PTPS_2"/>
    <property type="match status" value="1"/>
</dbReference>
<dbReference type="UniPathway" id="UPA00849">
    <property type="reaction ID" value="UER00819"/>
</dbReference>
<dbReference type="Pfam" id="PF01242">
    <property type="entry name" value="PTPS"/>
    <property type="match status" value="1"/>
</dbReference>
<evidence type="ECO:0000256" key="8">
    <source>
        <dbReference type="ARBA" id="ARBA00023239"/>
    </source>
</evidence>